<evidence type="ECO:0000313" key="9">
    <source>
        <dbReference type="EMBL" id="UFZ05928.1"/>
    </source>
</evidence>
<organism evidence="9 10">
    <name type="scientific">Bradyrhizobium ontarionense</name>
    <dbReference type="NCBI Taxonomy" id="2898149"/>
    <lineage>
        <taxon>Bacteria</taxon>
        <taxon>Pseudomonadati</taxon>
        <taxon>Pseudomonadota</taxon>
        <taxon>Alphaproteobacteria</taxon>
        <taxon>Hyphomicrobiales</taxon>
        <taxon>Nitrobacteraceae</taxon>
        <taxon>Bradyrhizobium</taxon>
    </lineage>
</organism>
<comment type="catalytic activity">
    <reaction evidence="1 6">
        <text>a beta-lactam + H2O = a substituted beta-amino acid</text>
        <dbReference type="Rhea" id="RHEA:20401"/>
        <dbReference type="ChEBI" id="CHEBI:15377"/>
        <dbReference type="ChEBI" id="CHEBI:35627"/>
        <dbReference type="ChEBI" id="CHEBI:140347"/>
        <dbReference type="EC" id="3.5.2.6"/>
    </reaction>
</comment>
<protein>
    <recommendedName>
        <fullName evidence="3 6">Beta-lactamase</fullName>
        <ecNumber evidence="3 6">3.5.2.6</ecNumber>
    </recommendedName>
</protein>
<evidence type="ECO:0000256" key="7">
    <source>
        <dbReference type="SAM" id="SignalP"/>
    </source>
</evidence>
<dbReference type="EMBL" id="CP088156">
    <property type="protein sequence ID" value="UFZ05928.1"/>
    <property type="molecule type" value="Genomic_DNA"/>
</dbReference>
<evidence type="ECO:0000256" key="2">
    <source>
        <dbReference type="ARBA" id="ARBA00009009"/>
    </source>
</evidence>
<gene>
    <name evidence="9" type="primary">bla</name>
    <name evidence="9" type="ORF">LQG66_06360</name>
</gene>
<feature type="chain" id="PRO_5046485962" description="Beta-lactamase" evidence="7">
    <location>
        <begin position="30"/>
        <end position="293"/>
    </location>
</feature>
<evidence type="ECO:0000256" key="1">
    <source>
        <dbReference type="ARBA" id="ARBA00001526"/>
    </source>
</evidence>
<accession>A0ABY3RGU3</accession>
<dbReference type="NCBIfam" id="NF033103">
    <property type="entry name" value="bla_class_A"/>
    <property type="match status" value="1"/>
</dbReference>
<keyword evidence="7" id="KW-0732">Signal</keyword>
<dbReference type="Gene3D" id="3.40.710.10">
    <property type="entry name" value="DD-peptidase/beta-lactamase superfamily"/>
    <property type="match status" value="1"/>
</dbReference>
<name>A0ABY3RGU3_9BRAD</name>
<evidence type="ECO:0000256" key="6">
    <source>
        <dbReference type="RuleBase" id="RU361140"/>
    </source>
</evidence>
<keyword evidence="10" id="KW-1185">Reference proteome</keyword>
<dbReference type="Pfam" id="PF13354">
    <property type="entry name" value="Beta-lactamase2"/>
    <property type="match status" value="1"/>
</dbReference>
<reference evidence="9" key="1">
    <citation type="journal article" date="2024" name="Antonie Van Leeuwenhoek">
        <title>Bradyrhizobium ontarionense sp. nov., a novel bacterial symbiont isolated from Aeschynomene indica (Indian jointvetch), harbours photosynthesis, nitrogen fixation and nitrous oxide (N2O) reductase genes.</title>
        <authorList>
            <person name="Bromfield E.S.P."/>
            <person name="Cloutier S."/>
        </authorList>
    </citation>
    <scope>NUCLEOTIDE SEQUENCE</scope>
    <source>
        <strain evidence="9">A19</strain>
    </source>
</reference>
<dbReference type="RefSeq" id="WP_231324508.1">
    <property type="nucleotide sequence ID" value="NZ_CP088156.1"/>
</dbReference>
<feature type="domain" description="Beta-lactamase class A catalytic" evidence="8">
    <location>
        <begin position="48"/>
        <end position="262"/>
    </location>
</feature>
<evidence type="ECO:0000313" key="10">
    <source>
        <dbReference type="Proteomes" id="UP001431010"/>
    </source>
</evidence>
<dbReference type="InterPro" id="IPR012338">
    <property type="entry name" value="Beta-lactam/transpept-like"/>
</dbReference>
<evidence type="ECO:0000256" key="5">
    <source>
        <dbReference type="ARBA" id="ARBA00023251"/>
    </source>
</evidence>
<keyword evidence="5 6" id="KW-0046">Antibiotic resistance</keyword>
<evidence type="ECO:0000259" key="8">
    <source>
        <dbReference type="Pfam" id="PF13354"/>
    </source>
</evidence>
<dbReference type="PRINTS" id="PR00118">
    <property type="entry name" value="BLACTAMASEA"/>
</dbReference>
<dbReference type="SUPFAM" id="SSF56601">
    <property type="entry name" value="beta-lactamase/transpeptidase-like"/>
    <property type="match status" value="1"/>
</dbReference>
<dbReference type="PANTHER" id="PTHR35333">
    <property type="entry name" value="BETA-LACTAMASE"/>
    <property type="match status" value="1"/>
</dbReference>
<dbReference type="InterPro" id="IPR000871">
    <property type="entry name" value="Beta-lactam_class-A"/>
</dbReference>
<dbReference type="PROSITE" id="PS00146">
    <property type="entry name" value="BETA_LACTAMASE_A"/>
    <property type="match status" value="1"/>
</dbReference>
<comment type="similarity">
    <text evidence="2 6">Belongs to the class-A beta-lactamase family.</text>
</comment>
<keyword evidence="4 6" id="KW-0378">Hydrolase</keyword>
<dbReference type="Proteomes" id="UP001431010">
    <property type="component" value="Chromosome"/>
</dbReference>
<evidence type="ECO:0000256" key="4">
    <source>
        <dbReference type="ARBA" id="ARBA00022801"/>
    </source>
</evidence>
<sequence length="293" mass="30124">MTMYTRRQLFPVALAPLLGLSSATTPANAADLQADIAEIEAYSGARLGVALLDTASGSLSGHRLDERFAMCSTFKALLAAAVLAKVDVGTEQLARRIPITQADILAYAPVTKIYVGTSGLSVAELCEAAVTVSDNTAANLLLATLGGPAGLTRAIRAFGDAISRLDRTEPDLNEAKPGDVRDTTTPAAMAQTLATLTTGHALSAASRDLLTGWMIGCQTGGARLRAGLPKEWRIGDKTGTGAHGSSNDVAVIWPAGRAPVIVSSYLTESTASDDKRNAVHAAVGRAVATALGA</sequence>
<evidence type="ECO:0000256" key="3">
    <source>
        <dbReference type="ARBA" id="ARBA00012865"/>
    </source>
</evidence>
<dbReference type="InterPro" id="IPR045155">
    <property type="entry name" value="Beta-lactam_cat"/>
</dbReference>
<feature type="signal peptide" evidence="7">
    <location>
        <begin position="1"/>
        <end position="29"/>
    </location>
</feature>
<dbReference type="InterPro" id="IPR023650">
    <property type="entry name" value="Beta-lactam_class-A_AS"/>
</dbReference>
<dbReference type="EC" id="3.5.2.6" evidence="3 6"/>
<proteinExistence type="inferred from homology"/>
<dbReference type="PANTHER" id="PTHR35333:SF3">
    <property type="entry name" value="BETA-LACTAMASE-TYPE TRANSPEPTIDASE FOLD CONTAINING PROTEIN"/>
    <property type="match status" value="1"/>
</dbReference>